<dbReference type="Pfam" id="PF01923">
    <property type="entry name" value="Cob_adeno_trans"/>
    <property type="match status" value="1"/>
</dbReference>
<proteinExistence type="predicted"/>
<protein>
    <submittedName>
        <fullName evidence="5">Ethanolamine utilization cobalamin adenosyltransferase</fullName>
    </submittedName>
</protein>
<keyword evidence="1 5" id="KW-0808">Transferase</keyword>
<dbReference type="SUPFAM" id="SSF89028">
    <property type="entry name" value="Cobalamin adenosyltransferase-like"/>
    <property type="match status" value="1"/>
</dbReference>
<feature type="domain" description="Cobalamin adenosyltransferase-like" evidence="4">
    <location>
        <begin position="89"/>
        <end position="253"/>
    </location>
</feature>
<evidence type="ECO:0000256" key="1">
    <source>
        <dbReference type="ARBA" id="ARBA00022679"/>
    </source>
</evidence>
<sequence>MAVLTESKLRTKWKSGKFKEYIAGKDEVITPSAREFLKEKGVALIVSQEEAMKEPQAIHKVPHPVHEREATSNAPEDPKKYKNFYTGEYYSKKPEAMTQLYANLLVYKDDPRIEFRGRIDSLEAEFLRGMLLLNHEKDERLYKGLKDAYLHLRKIMRAEVLGEPLKSFELLGMDYEEVRRVTHRPSDYFSGGHLVLTGGERPAVIHLNCLRTRVREVEIIAVKAFKEELETHRNDIVESLNRLSSAVYYLMLLAQYGQGE</sequence>
<dbReference type="RefSeq" id="WP_031577849.1">
    <property type="nucleotide sequence ID" value="NZ_FNDZ01000002.1"/>
</dbReference>
<dbReference type="GO" id="GO:0005524">
    <property type="term" value="F:ATP binding"/>
    <property type="evidence" value="ECO:0007669"/>
    <property type="project" value="UniProtKB-KW"/>
</dbReference>
<dbReference type="InterPro" id="IPR016030">
    <property type="entry name" value="CblAdoTrfase-like"/>
</dbReference>
<accession>A0A1G8KFW7</accession>
<dbReference type="GO" id="GO:0008817">
    <property type="term" value="F:corrinoid adenosyltransferase activity"/>
    <property type="evidence" value="ECO:0007669"/>
    <property type="project" value="InterPro"/>
</dbReference>
<dbReference type="GO" id="GO:0009236">
    <property type="term" value="P:cobalamin biosynthetic process"/>
    <property type="evidence" value="ECO:0007669"/>
    <property type="project" value="InterPro"/>
</dbReference>
<reference evidence="5 6" key="1">
    <citation type="submission" date="2016-10" db="EMBL/GenBank/DDBJ databases">
        <authorList>
            <person name="de Groot N.N."/>
        </authorList>
    </citation>
    <scope>NUCLEOTIDE SEQUENCE [LARGE SCALE GENOMIC DNA]</scope>
    <source>
        <strain evidence="5 6">CGMCC 1.5058</strain>
    </source>
</reference>
<dbReference type="PIRSF" id="PIRSF012294">
    <property type="entry name" value="ATR_EutT"/>
    <property type="match status" value="1"/>
</dbReference>
<evidence type="ECO:0000313" key="5">
    <source>
        <dbReference type="EMBL" id="SDI42307.1"/>
    </source>
</evidence>
<dbReference type="Proteomes" id="UP000183255">
    <property type="component" value="Unassembled WGS sequence"/>
</dbReference>
<dbReference type="Gene3D" id="1.20.1200.10">
    <property type="entry name" value="Cobalamin adenosyltransferase-like"/>
    <property type="match status" value="1"/>
</dbReference>
<evidence type="ECO:0000313" key="6">
    <source>
        <dbReference type="Proteomes" id="UP000183255"/>
    </source>
</evidence>
<gene>
    <name evidence="5" type="ORF">SAMN05421804_102304</name>
</gene>
<keyword evidence="2" id="KW-0547">Nucleotide-binding</keyword>
<evidence type="ECO:0000259" key="4">
    <source>
        <dbReference type="Pfam" id="PF01923"/>
    </source>
</evidence>
<evidence type="ECO:0000256" key="3">
    <source>
        <dbReference type="ARBA" id="ARBA00022840"/>
    </source>
</evidence>
<dbReference type="EMBL" id="FNDZ01000002">
    <property type="protein sequence ID" value="SDI42307.1"/>
    <property type="molecule type" value="Genomic_DNA"/>
</dbReference>
<evidence type="ECO:0000256" key="2">
    <source>
        <dbReference type="ARBA" id="ARBA00022741"/>
    </source>
</evidence>
<keyword evidence="3" id="KW-0067">ATP-binding</keyword>
<dbReference type="GO" id="GO:0006580">
    <property type="term" value="P:ethanolamine metabolic process"/>
    <property type="evidence" value="ECO:0007669"/>
    <property type="project" value="InterPro"/>
</dbReference>
<dbReference type="InterPro" id="IPR036451">
    <property type="entry name" value="CblAdoTrfase-like_sf"/>
</dbReference>
<name>A0A1G8KFW7_9CLOT</name>
<dbReference type="InterPro" id="IPR009194">
    <property type="entry name" value="AdoTrfase_EutT"/>
</dbReference>
<organism evidence="5 6">
    <name type="scientific">Proteiniclasticum ruminis</name>
    <dbReference type="NCBI Taxonomy" id="398199"/>
    <lineage>
        <taxon>Bacteria</taxon>
        <taxon>Bacillati</taxon>
        <taxon>Bacillota</taxon>
        <taxon>Clostridia</taxon>
        <taxon>Eubacteriales</taxon>
        <taxon>Clostridiaceae</taxon>
        <taxon>Proteiniclasticum</taxon>
    </lineage>
</organism>
<dbReference type="AlphaFoldDB" id="A0A1G8KFW7"/>